<evidence type="ECO:0000256" key="1">
    <source>
        <dbReference type="SAM" id="MobiDB-lite"/>
    </source>
</evidence>
<evidence type="ECO:0000313" key="3">
    <source>
        <dbReference type="Proteomes" id="UP001528823"/>
    </source>
</evidence>
<protein>
    <submittedName>
        <fullName evidence="2">Uncharacterized protein</fullName>
    </submittedName>
</protein>
<dbReference type="Proteomes" id="UP001528823">
    <property type="component" value="Unassembled WGS sequence"/>
</dbReference>
<dbReference type="EMBL" id="JAPMOU010000002">
    <property type="protein sequence ID" value="MDE1460668.1"/>
    <property type="molecule type" value="Genomic_DNA"/>
</dbReference>
<accession>A0ABT5U2T0</accession>
<keyword evidence="3" id="KW-1185">Reference proteome</keyword>
<dbReference type="RefSeq" id="WP_274687040.1">
    <property type="nucleotide sequence ID" value="NZ_JAPMOU010000002.1"/>
</dbReference>
<name>A0ABT5U2T0_9GAMM</name>
<sequence>MSFDIEEIYLLSTVLNEDMPEQNAEFNPSFASKHERSATSPTDVNQLKKDINEQPHEGIKGSEELFGHFGKIEQAEQFAAQLKNSILLECKRMIDDMLVRQKER</sequence>
<proteinExistence type="predicted"/>
<evidence type="ECO:0000313" key="2">
    <source>
        <dbReference type="EMBL" id="MDE1460668.1"/>
    </source>
</evidence>
<organism evidence="2 3">
    <name type="scientific">Spartinivicinus poritis</name>
    <dbReference type="NCBI Taxonomy" id="2994640"/>
    <lineage>
        <taxon>Bacteria</taxon>
        <taxon>Pseudomonadati</taxon>
        <taxon>Pseudomonadota</taxon>
        <taxon>Gammaproteobacteria</taxon>
        <taxon>Oceanospirillales</taxon>
        <taxon>Zooshikellaceae</taxon>
        <taxon>Spartinivicinus</taxon>
    </lineage>
</organism>
<comment type="caution">
    <text evidence="2">The sequence shown here is derived from an EMBL/GenBank/DDBJ whole genome shotgun (WGS) entry which is preliminary data.</text>
</comment>
<feature type="region of interest" description="Disordered" evidence="1">
    <location>
        <begin position="24"/>
        <end position="45"/>
    </location>
</feature>
<gene>
    <name evidence="2" type="ORF">ORQ98_01685</name>
</gene>
<reference evidence="2 3" key="1">
    <citation type="submission" date="2022-11" db="EMBL/GenBank/DDBJ databases">
        <title>Spartinivicinus poritis sp. nov., isolated from scleractinian coral Porites lutea.</title>
        <authorList>
            <person name="Zhang G."/>
            <person name="Cai L."/>
            <person name="Wei Q."/>
        </authorList>
    </citation>
    <scope>NUCLEOTIDE SEQUENCE [LARGE SCALE GENOMIC DNA]</scope>
    <source>
        <strain evidence="2 3">A2-2</strain>
    </source>
</reference>